<sequence>MDYLLTNKGGLVPRFDSGKCIAKISEAWEGLSLKLIPAEEIPMRPRARVWLPKVTWDSSKILECLKLQNPDIHTDEWSVIRIEKADTNLCLILAITEESSAELERQVSSSSLVSGMQKSKSAN</sequence>
<dbReference type="OrthoDB" id="8065156at2759"/>
<feature type="domain" description="DUF4780" evidence="1">
    <location>
        <begin position="20"/>
        <end position="106"/>
    </location>
</feature>
<accession>A0A4C1T0X1</accession>
<evidence type="ECO:0000313" key="3">
    <source>
        <dbReference type="Proteomes" id="UP000299102"/>
    </source>
</evidence>
<organism evidence="2 3">
    <name type="scientific">Eumeta variegata</name>
    <name type="common">Bagworm moth</name>
    <name type="synonym">Eumeta japonica</name>
    <dbReference type="NCBI Taxonomy" id="151549"/>
    <lineage>
        <taxon>Eukaryota</taxon>
        <taxon>Metazoa</taxon>
        <taxon>Ecdysozoa</taxon>
        <taxon>Arthropoda</taxon>
        <taxon>Hexapoda</taxon>
        <taxon>Insecta</taxon>
        <taxon>Pterygota</taxon>
        <taxon>Neoptera</taxon>
        <taxon>Endopterygota</taxon>
        <taxon>Lepidoptera</taxon>
        <taxon>Glossata</taxon>
        <taxon>Ditrysia</taxon>
        <taxon>Tineoidea</taxon>
        <taxon>Psychidae</taxon>
        <taxon>Oiketicinae</taxon>
        <taxon>Eumeta</taxon>
    </lineage>
</organism>
<keyword evidence="3" id="KW-1185">Reference proteome</keyword>
<dbReference type="Proteomes" id="UP000299102">
    <property type="component" value="Unassembled WGS sequence"/>
</dbReference>
<dbReference type="STRING" id="151549.A0A4C1T0X1"/>
<dbReference type="InterPro" id="IPR031961">
    <property type="entry name" value="DUF4780"/>
</dbReference>
<dbReference type="Pfam" id="PF16012">
    <property type="entry name" value="DUF4780"/>
    <property type="match status" value="1"/>
</dbReference>
<reference evidence="2 3" key="1">
    <citation type="journal article" date="2019" name="Commun. Biol.">
        <title>The bagworm genome reveals a unique fibroin gene that provides high tensile strength.</title>
        <authorList>
            <person name="Kono N."/>
            <person name="Nakamura H."/>
            <person name="Ohtoshi R."/>
            <person name="Tomita M."/>
            <person name="Numata K."/>
            <person name="Arakawa K."/>
        </authorList>
    </citation>
    <scope>NUCLEOTIDE SEQUENCE [LARGE SCALE GENOMIC DNA]</scope>
</reference>
<evidence type="ECO:0000259" key="1">
    <source>
        <dbReference type="Pfam" id="PF16012"/>
    </source>
</evidence>
<evidence type="ECO:0000313" key="2">
    <source>
        <dbReference type="EMBL" id="GBP07846.1"/>
    </source>
</evidence>
<dbReference type="EMBL" id="BGZK01004250">
    <property type="protein sequence ID" value="GBP07846.1"/>
    <property type="molecule type" value="Genomic_DNA"/>
</dbReference>
<protein>
    <recommendedName>
        <fullName evidence="1">DUF4780 domain-containing protein</fullName>
    </recommendedName>
</protein>
<gene>
    <name evidence="2" type="ORF">EVAR_71050_1</name>
</gene>
<dbReference type="AlphaFoldDB" id="A0A4C1T0X1"/>
<comment type="caution">
    <text evidence="2">The sequence shown here is derived from an EMBL/GenBank/DDBJ whole genome shotgun (WGS) entry which is preliminary data.</text>
</comment>
<name>A0A4C1T0X1_EUMVA</name>
<proteinExistence type="predicted"/>